<dbReference type="PANTHER" id="PTHR31658:SF0">
    <property type="entry name" value="CONSERVED OLIGOMERIC GOLGI COMPLEX SUBUNIT 1"/>
    <property type="match status" value="1"/>
</dbReference>
<evidence type="ECO:0000256" key="6">
    <source>
        <dbReference type="ARBA" id="ARBA00023034"/>
    </source>
</evidence>
<evidence type="ECO:0000256" key="3">
    <source>
        <dbReference type="ARBA" id="ARBA00020978"/>
    </source>
</evidence>
<protein>
    <recommendedName>
        <fullName evidence="3">Conserved oligomeric Golgi complex subunit 1</fullName>
    </recommendedName>
</protein>
<sequence>MVDNGFWDLFLNRNVAEIQKLVGHRKSEVEQKKDELRYLVGERHRDVIEASDSIQAMKDLSAQVETSLSSLKKHCAGLNECLKSGCTLQPSKASSDVAMAAHLKLLLELPEMIWSFMDTSDHLSAATLFFVGRHISAKLKLSSEVHTAKVNVQTLVKRLWNSLTQMELAVLSACRRRLSSPPCDTQTFRNSLLAYLLLENGSMERALTEFLSGRKVALNHILGTANGTRATEAGEPTKRPVLSIKKQAALVAKFLLSTLDAAESLFLPSSRETGLRHELDKLRNLTLRDMNWLAIDPLFKHLSEDVLNLRLIPVNSHLEEKVPINTRSSGACSISADDLSLEYVQKEVGDWWLGAINCCRCALGDSLKYVSTLSGLVTVRNCTLRLLSKWQAHDEPRKISAVELMADTWLRTPMTEILPHVVLQRPVDLWHELFQNLFLDRMKDLLNSSLNECFEKWANDIGLILSNYTRKSPHADEVSRPEDEVAVKTDWARLLWTDLKSDTFWLSSRSAISGGVKCNLLKNTKSSNKTAPTSATHVRDFSGLSNMTRLLRPDNMGLVVFCCLAGCPIPASQCAPNELTPHTPSPPAHLLVFLQRLLSRYSANGFTDFVSPLDSIPVSGFERRNYRRGYFAQKLSLLSPNILSVCDQLDKKLTDVILAAVSSANRDWFEIWSLVLTSFENLLRRCHDWTVLEACNKEKLTDINNLSNFPVAIHPCAGLLLTRAVIAFMEQCPSVGAAVITSKGVLEFAHSLSPPGNHTKTHQNASSGEPQFAWSDVSHLRSIWQSACSPLRQLTDRLTLAFLVKAVVTDSMLDKFRRRMKESFILDLSGVEHKVEDANAAVDTMLICHLLMAHSLSDELPDAALPFDEIKLQSNSEQMNKEADQGAVAVLRVPSQASLPLHEVLLTAVHLLSKLAVHMLPKPPLGQEFSLRLCQTLLDEYANLAAQFMSLPSDTPESSTGLALPFTQNRQSRALQLMFDIRFLLRLLIWPVPSGNISAVKEEDQKAPLESLITKIHADSKTLLSQLESFVDPFDWEVCARKLNQLVAENLSVTAHLYAPLMRPSQGFQLDSGRSVASSNSRDIDERKSAASVIPLVYGASDKQRTFPTFTTLPLSLPTLLDRRHSKHDTSLAAKSASLTDLNTEVAPKTTVITSSIAEFSDGNGFPPVSLSSWFGSS</sequence>
<proteinExistence type="inferred from homology"/>
<dbReference type="Proteomes" id="UP001497525">
    <property type="component" value="Unassembled WGS sequence"/>
</dbReference>
<dbReference type="GO" id="GO:0000139">
    <property type="term" value="C:Golgi membrane"/>
    <property type="evidence" value="ECO:0007669"/>
    <property type="project" value="UniProtKB-SubCell"/>
</dbReference>
<evidence type="ECO:0000256" key="1">
    <source>
        <dbReference type="ARBA" id="ARBA00004395"/>
    </source>
</evidence>
<dbReference type="InterPro" id="IPR033370">
    <property type="entry name" value="COG1"/>
</dbReference>
<organism evidence="8 9">
    <name type="scientific">Calicophoron daubneyi</name>
    <name type="common">Rumen fluke</name>
    <name type="synonym">Paramphistomum daubneyi</name>
    <dbReference type="NCBI Taxonomy" id="300641"/>
    <lineage>
        <taxon>Eukaryota</taxon>
        <taxon>Metazoa</taxon>
        <taxon>Spiralia</taxon>
        <taxon>Lophotrochozoa</taxon>
        <taxon>Platyhelminthes</taxon>
        <taxon>Trematoda</taxon>
        <taxon>Digenea</taxon>
        <taxon>Plagiorchiida</taxon>
        <taxon>Pronocephalata</taxon>
        <taxon>Paramphistomoidea</taxon>
        <taxon>Paramphistomidae</taxon>
        <taxon>Calicophoron</taxon>
    </lineage>
</organism>
<keyword evidence="7" id="KW-0472">Membrane</keyword>
<accession>A0AAV2U0A0</accession>
<dbReference type="PANTHER" id="PTHR31658">
    <property type="entry name" value="CONSERVED OLIGOMERIC GOLGI COMPLEX SUBUNIT 1"/>
    <property type="match status" value="1"/>
</dbReference>
<dbReference type="AlphaFoldDB" id="A0AAV2U0A0"/>
<evidence type="ECO:0000313" key="9">
    <source>
        <dbReference type="Proteomes" id="UP001497525"/>
    </source>
</evidence>
<keyword evidence="4" id="KW-0813">Transport</keyword>
<evidence type="ECO:0000256" key="5">
    <source>
        <dbReference type="ARBA" id="ARBA00022927"/>
    </source>
</evidence>
<dbReference type="GO" id="GO:0015031">
    <property type="term" value="P:protein transport"/>
    <property type="evidence" value="ECO:0007669"/>
    <property type="project" value="UniProtKB-KW"/>
</dbReference>
<comment type="caution">
    <text evidence="8">The sequence shown here is derived from an EMBL/GenBank/DDBJ whole genome shotgun (WGS) entry which is preliminary data.</text>
</comment>
<dbReference type="GO" id="GO:0017119">
    <property type="term" value="C:Golgi transport complex"/>
    <property type="evidence" value="ECO:0007669"/>
    <property type="project" value="InterPro"/>
</dbReference>
<evidence type="ECO:0000256" key="4">
    <source>
        <dbReference type="ARBA" id="ARBA00022448"/>
    </source>
</evidence>
<comment type="similarity">
    <text evidence="2">Belongs to the COG1 family.</text>
</comment>
<dbReference type="EMBL" id="CAXLJL010000934">
    <property type="protein sequence ID" value="CAL5142052.1"/>
    <property type="molecule type" value="Genomic_DNA"/>
</dbReference>
<keyword evidence="6" id="KW-0333">Golgi apparatus</keyword>
<gene>
    <name evidence="8" type="ORF">CDAUBV1_LOCUS17333</name>
</gene>
<evidence type="ECO:0000313" key="8">
    <source>
        <dbReference type="EMBL" id="CAL5142052.1"/>
    </source>
</evidence>
<dbReference type="GO" id="GO:0006891">
    <property type="term" value="P:intra-Golgi vesicle-mediated transport"/>
    <property type="evidence" value="ECO:0007669"/>
    <property type="project" value="InterPro"/>
</dbReference>
<keyword evidence="5" id="KW-0653">Protein transport</keyword>
<dbReference type="Pfam" id="PF08700">
    <property type="entry name" value="VPS51_Exo84_N"/>
    <property type="match status" value="1"/>
</dbReference>
<name>A0AAV2U0A0_CALDB</name>
<evidence type="ECO:0000256" key="2">
    <source>
        <dbReference type="ARBA" id="ARBA00006653"/>
    </source>
</evidence>
<evidence type="ECO:0000256" key="7">
    <source>
        <dbReference type="ARBA" id="ARBA00023136"/>
    </source>
</evidence>
<reference evidence="8" key="1">
    <citation type="submission" date="2024-06" db="EMBL/GenBank/DDBJ databases">
        <authorList>
            <person name="Liu X."/>
            <person name="Lenzi L."/>
            <person name="Haldenby T S."/>
            <person name="Uol C."/>
        </authorList>
    </citation>
    <scope>NUCLEOTIDE SEQUENCE</scope>
</reference>
<comment type="subcellular location">
    <subcellularLocation>
        <location evidence="1">Golgi apparatus membrane</location>
        <topology evidence="1">Peripheral membrane protein</topology>
    </subcellularLocation>
</comment>